<comment type="caution">
    <text evidence="12">The sequence shown here is derived from an EMBL/GenBank/DDBJ whole genome shotgun (WGS) entry which is preliminary data.</text>
</comment>
<feature type="active site" evidence="7">
    <location>
        <position position="117"/>
    </location>
</feature>
<dbReference type="SUPFAM" id="SSF56601">
    <property type="entry name" value="beta-lactamase/transpeptidase-like"/>
    <property type="match status" value="1"/>
</dbReference>
<evidence type="ECO:0000256" key="7">
    <source>
        <dbReference type="PIRSR" id="PIRSR618044-1"/>
    </source>
</evidence>
<sequence length="392" mass="43936">MRKTILLIIVLIAFYSLNATYVFGATTSGTPNIVSESAIVMEANTGKILFEKNANKQMYPASLTKIATAIYAIENGHLDDEVIVSSSVRSVEGTRVYLEVGEKVTLKKLIQGLLINSGNDAGVAIAEHLDGNVEQFSNNLSTYLKDVIGVQNTNFENPHGLYNKDHFTTAKDLAKITKYALQNDTFKEIFSTKQLDWIGDSWDTTLITHHKILKGEIPYEEVTGGKTGYINQSGFTLATTAENENLSLIVITLNNPTEETSYHDTIELLNYGFENYITESIEKGIIFTVGDKKFKSAKNLYYTSLLNEQISKKATKDGTLNFTTKEGNLVDTFQLESVKTTIQKEQNKKIDEVKSFSKNSMEILLYLGILFSIIVFYFWFKASIIINRSKHQ</sequence>
<dbReference type="PANTHER" id="PTHR21581">
    <property type="entry name" value="D-ALANYL-D-ALANINE CARBOXYPEPTIDASE"/>
    <property type="match status" value="1"/>
</dbReference>
<evidence type="ECO:0000256" key="1">
    <source>
        <dbReference type="ARBA" id="ARBA00007164"/>
    </source>
</evidence>
<evidence type="ECO:0000256" key="9">
    <source>
        <dbReference type="RuleBase" id="RU004016"/>
    </source>
</evidence>
<dbReference type="GO" id="GO:0009002">
    <property type="term" value="F:serine-type D-Ala-D-Ala carboxypeptidase activity"/>
    <property type="evidence" value="ECO:0007669"/>
    <property type="project" value="InterPro"/>
</dbReference>
<keyword evidence="5" id="KW-0573">Peptidoglycan synthesis</keyword>
<name>A0A318TC68_9BACL</name>
<evidence type="ECO:0000313" key="13">
    <source>
        <dbReference type="Proteomes" id="UP000247416"/>
    </source>
</evidence>
<dbReference type="GO" id="GO:0006508">
    <property type="term" value="P:proteolysis"/>
    <property type="evidence" value="ECO:0007669"/>
    <property type="project" value="InterPro"/>
</dbReference>
<evidence type="ECO:0000256" key="6">
    <source>
        <dbReference type="ARBA" id="ARBA00023316"/>
    </source>
</evidence>
<gene>
    <name evidence="12" type="ORF">BJ095_1399</name>
</gene>
<feature type="domain" description="Peptidase S11 D-alanyl-D-alanine carboxypeptidase A N-terminal" evidence="11">
    <location>
        <begin position="26"/>
        <end position="256"/>
    </location>
</feature>
<keyword evidence="10" id="KW-0472">Membrane</keyword>
<dbReference type="RefSeq" id="WP_107937409.1">
    <property type="nucleotide sequence ID" value="NZ_CP085009.1"/>
</dbReference>
<dbReference type="Gene3D" id="3.40.710.10">
    <property type="entry name" value="DD-peptidase/beta-lactamase superfamily"/>
    <property type="match status" value="1"/>
</dbReference>
<dbReference type="AlphaFoldDB" id="A0A318TC68"/>
<keyword evidence="12" id="KW-0645">Protease</keyword>
<evidence type="ECO:0000256" key="8">
    <source>
        <dbReference type="PIRSR" id="PIRSR618044-2"/>
    </source>
</evidence>
<evidence type="ECO:0000256" key="4">
    <source>
        <dbReference type="ARBA" id="ARBA00022960"/>
    </source>
</evidence>
<evidence type="ECO:0000259" key="11">
    <source>
        <dbReference type="Pfam" id="PF00768"/>
    </source>
</evidence>
<proteinExistence type="inferred from homology"/>
<feature type="active site" description="Acyl-ester intermediate" evidence="7">
    <location>
        <position position="62"/>
    </location>
</feature>
<evidence type="ECO:0000256" key="10">
    <source>
        <dbReference type="SAM" id="Phobius"/>
    </source>
</evidence>
<dbReference type="PRINTS" id="PR00725">
    <property type="entry name" value="DADACBPTASE1"/>
</dbReference>
<keyword evidence="3" id="KW-0378">Hydrolase</keyword>
<dbReference type="GO" id="GO:0009252">
    <property type="term" value="P:peptidoglycan biosynthetic process"/>
    <property type="evidence" value="ECO:0007669"/>
    <property type="project" value="UniProtKB-KW"/>
</dbReference>
<evidence type="ECO:0000256" key="2">
    <source>
        <dbReference type="ARBA" id="ARBA00022729"/>
    </source>
</evidence>
<evidence type="ECO:0000313" key="12">
    <source>
        <dbReference type="EMBL" id="PYF02632.1"/>
    </source>
</evidence>
<feature type="active site" description="Proton acceptor" evidence="7">
    <location>
        <position position="65"/>
    </location>
</feature>
<keyword evidence="6" id="KW-0961">Cell wall biogenesis/degradation</keyword>
<dbReference type="Pfam" id="PF00768">
    <property type="entry name" value="Peptidase_S11"/>
    <property type="match status" value="1"/>
</dbReference>
<keyword evidence="2" id="KW-0732">Signal</keyword>
<feature type="transmembrane region" description="Helical" evidence="10">
    <location>
        <begin position="363"/>
        <end position="380"/>
    </location>
</feature>
<keyword evidence="4" id="KW-0133">Cell shape</keyword>
<dbReference type="GO" id="GO:0071555">
    <property type="term" value="P:cell wall organization"/>
    <property type="evidence" value="ECO:0007669"/>
    <property type="project" value="UniProtKB-KW"/>
</dbReference>
<reference evidence="12 13" key="1">
    <citation type="submission" date="2018-06" db="EMBL/GenBank/DDBJ databases">
        <title>Genomic Encyclopedia of Archaeal and Bacterial Type Strains, Phase II (KMG-II): from individual species to whole genera.</title>
        <authorList>
            <person name="Goeker M."/>
        </authorList>
    </citation>
    <scope>NUCLEOTIDE SEQUENCE [LARGE SCALE GENOMIC DNA]</scope>
    <source>
        <strain evidence="12 13">KACC 16626</strain>
    </source>
</reference>
<evidence type="ECO:0000256" key="3">
    <source>
        <dbReference type="ARBA" id="ARBA00022801"/>
    </source>
</evidence>
<comment type="similarity">
    <text evidence="1 9">Belongs to the peptidase S11 family.</text>
</comment>
<dbReference type="GO" id="GO:0008360">
    <property type="term" value="P:regulation of cell shape"/>
    <property type="evidence" value="ECO:0007669"/>
    <property type="project" value="UniProtKB-KW"/>
</dbReference>
<dbReference type="InterPro" id="IPR001967">
    <property type="entry name" value="Peptidase_S11_N"/>
</dbReference>
<feature type="binding site" evidence="8">
    <location>
        <position position="226"/>
    </location>
    <ligand>
        <name>substrate</name>
    </ligand>
</feature>
<keyword evidence="10" id="KW-0812">Transmembrane</keyword>
<protein>
    <submittedName>
        <fullName evidence="12">D-alanyl-D-alanine carboxypeptidase</fullName>
    </submittedName>
</protein>
<dbReference type="Proteomes" id="UP000247416">
    <property type="component" value="Unassembled WGS sequence"/>
</dbReference>
<organism evidence="12 13">
    <name type="scientific">Ureibacillus chungkukjangi</name>
    <dbReference type="NCBI Taxonomy" id="1202712"/>
    <lineage>
        <taxon>Bacteria</taxon>
        <taxon>Bacillati</taxon>
        <taxon>Bacillota</taxon>
        <taxon>Bacilli</taxon>
        <taxon>Bacillales</taxon>
        <taxon>Caryophanaceae</taxon>
        <taxon>Ureibacillus</taxon>
    </lineage>
</organism>
<keyword evidence="13" id="KW-1185">Reference proteome</keyword>
<accession>A0A318TC68</accession>
<dbReference type="EMBL" id="QJTJ01000039">
    <property type="protein sequence ID" value="PYF02632.1"/>
    <property type="molecule type" value="Genomic_DNA"/>
</dbReference>
<dbReference type="InterPro" id="IPR012338">
    <property type="entry name" value="Beta-lactam/transpept-like"/>
</dbReference>
<keyword evidence="10" id="KW-1133">Transmembrane helix</keyword>
<dbReference type="OrthoDB" id="9791132at2"/>
<dbReference type="PANTHER" id="PTHR21581:SF33">
    <property type="entry name" value="D-ALANYL-D-ALANINE CARBOXYPEPTIDASE DACB"/>
    <property type="match status" value="1"/>
</dbReference>
<dbReference type="InterPro" id="IPR018044">
    <property type="entry name" value="Peptidase_S11"/>
</dbReference>
<keyword evidence="12" id="KW-0121">Carboxypeptidase</keyword>
<evidence type="ECO:0000256" key="5">
    <source>
        <dbReference type="ARBA" id="ARBA00022984"/>
    </source>
</evidence>